<dbReference type="InterPro" id="IPR036063">
    <property type="entry name" value="Smr_dom_sf"/>
</dbReference>
<accession>A0ABT3Q402</accession>
<reference evidence="3 4" key="1">
    <citation type="submission" date="2022-11" db="EMBL/GenBank/DDBJ databases">
        <title>Genome sequencing of Acetobacter type strain.</title>
        <authorList>
            <person name="Heo J."/>
            <person name="Lee D."/>
            <person name="Han B.-H."/>
            <person name="Hong S.-B."/>
            <person name="Kwon S.-W."/>
        </authorList>
    </citation>
    <scope>NUCLEOTIDE SEQUENCE [LARGE SCALE GENOMIC DNA]</scope>
    <source>
        <strain evidence="3 4">KACC 21251</strain>
    </source>
</reference>
<proteinExistence type="predicted"/>
<feature type="domain" description="Smr" evidence="2">
    <location>
        <begin position="128"/>
        <end position="208"/>
    </location>
</feature>
<sequence>MVRRRHLREEEKALWSMVVRDVAPLHAPRPERSAAGAEEAAAEAEAQAQAQGKRLSPVEKKVPRHKRRLQTVEPLLLVPPALSSATTPPVQVQRDPHPAEGIGQRLPGVDTYSWRTFTDGRMKVERRLDLHGMVAQDAYRRLMEFMDVATVRGLRCVEVVTGLGSGLEGGILRRELPHWLARPDIRQRILGVAYPHAGNKGSVRILLRRRRGQGAS</sequence>
<comment type="caution">
    <text evidence="3">The sequence shown here is derived from an EMBL/GenBank/DDBJ whole genome shotgun (WGS) entry which is preliminary data.</text>
</comment>
<dbReference type="EMBL" id="JAPIUX010000001">
    <property type="protein sequence ID" value="MCX2560000.1"/>
    <property type="molecule type" value="Genomic_DNA"/>
</dbReference>
<evidence type="ECO:0000256" key="1">
    <source>
        <dbReference type="SAM" id="MobiDB-lite"/>
    </source>
</evidence>
<dbReference type="PANTHER" id="PTHR35562:SF2">
    <property type="entry name" value="DNA ENDONUCLEASE SMRA-RELATED"/>
    <property type="match status" value="1"/>
</dbReference>
<feature type="compositionally biased region" description="Low complexity" evidence="1">
    <location>
        <begin position="34"/>
        <end position="52"/>
    </location>
</feature>
<protein>
    <submittedName>
        <fullName evidence="3">Smr/MutS family protein</fullName>
    </submittedName>
</protein>
<dbReference type="Pfam" id="PF01713">
    <property type="entry name" value="Smr"/>
    <property type="match status" value="1"/>
</dbReference>
<feature type="region of interest" description="Disordered" evidence="1">
    <location>
        <begin position="84"/>
        <end position="105"/>
    </location>
</feature>
<dbReference type="Proteomes" id="UP001526446">
    <property type="component" value="Unassembled WGS sequence"/>
</dbReference>
<feature type="region of interest" description="Disordered" evidence="1">
    <location>
        <begin position="26"/>
        <end position="64"/>
    </location>
</feature>
<evidence type="ECO:0000259" key="2">
    <source>
        <dbReference type="PROSITE" id="PS50828"/>
    </source>
</evidence>
<dbReference type="PANTHER" id="PTHR35562">
    <property type="entry name" value="DNA ENDONUCLEASE SMRA-RELATED"/>
    <property type="match status" value="1"/>
</dbReference>
<evidence type="ECO:0000313" key="3">
    <source>
        <dbReference type="EMBL" id="MCX2560000.1"/>
    </source>
</evidence>
<evidence type="ECO:0000313" key="4">
    <source>
        <dbReference type="Proteomes" id="UP001526446"/>
    </source>
</evidence>
<gene>
    <name evidence="3" type="ORF">OQ252_01100</name>
</gene>
<organism evidence="3 4">
    <name type="scientific">Acetobacter farinalis</name>
    <dbReference type="NCBI Taxonomy" id="1260984"/>
    <lineage>
        <taxon>Bacteria</taxon>
        <taxon>Pseudomonadati</taxon>
        <taxon>Pseudomonadota</taxon>
        <taxon>Alphaproteobacteria</taxon>
        <taxon>Acetobacterales</taxon>
        <taxon>Acetobacteraceae</taxon>
        <taxon>Acetobacter</taxon>
    </lineage>
</organism>
<dbReference type="SUPFAM" id="SSF160443">
    <property type="entry name" value="SMR domain-like"/>
    <property type="match status" value="1"/>
</dbReference>
<name>A0ABT3Q402_9PROT</name>
<keyword evidence="4" id="KW-1185">Reference proteome</keyword>
<dbReference type="PROSITE" id="PS50828">
    <property type="entry name" value="SMR"/>
    <property type="match status" value="1"/>
</dbReference>
<dbReference type="Gene3D" id="3.30.1370.110">
    <property type="match status" value="1"/>
</dbReference>
<dbReference type="InterPro" id="IPR002625">
    <property type="entry name" value="Smr_dom"/>
</dbReference>